<name>A0A6A6RUZ2_9PLEO</name>
<protein>
    <submittedName>
        <fullName evidence="2">Uncharacterized protein</fullName>
    </submittedName>
</protein>
<feature type="compositionally biased region" description="Basic residues" evidence="1">
    <location>
        <begin position="122"/>
        <end position="132"/>
    </location>
</feature>
<dbReference type="Proteomes" id="UP000799753">
    <property type="component" value="Unassembled WGS sequence"/>
</dbReference>
<accession>A0A6A6RUZ2</accession>
<dbReference type="AlphaFoldDB" id="A0A6A6RUZ2"/>
<dbReference type="EMBL" id="MU006788">
    <property type="protein sequence ID" value="KAF2638955.1"/>
    <property type="molecule type" value="Genomic_DNA"/>
</dbReference>
<proteinExistence type="predicted"/>
<evidence type="ECO:0000256" key="1">
    <source>
        <dbReference type="SAM" id="MobiDB-lite"/>
    </source>
</evidence>
<evidence type="ECO:0000313" key="3">
    <source>
        <dbReference type="Proteomes" id="UP000799753"/>
    </source>
</evidence>
<sequence>MGHNGSQGGKGFAVSSARYSCRHSDVQMCSLEPIEVVLRLWALFRRRRSRGADAKFTHPSTCMLKCRSVACECSRTWDLLIALFLTASPAYCGRCNRLGRGLDKVPWWPSTSPGRNSTNPRSKYRKKAGKHSPRTVHFVEPRLASHSFMAMLWLSP</sequence>
<keyword evidence="3" id="KW-1185">Reference proteome</keyword>
<evidence type="ECO:0000313" key="2">
    <source>
        <dbReference type="EMBL" id="KAF2638955.1"/>
    </source>
</evidence>
<feature type="compositionally biased region" description="Polar residues" evidence="1">
    <location>
        <begin position="109"/>
        <end position="121"/>
    </location>
</feature>
<gene>
    <name evidence="2" type="ORF">P280DRAFT_67615</name>
</gene>
<organism evidence="2 3">
    <name type="scientific">Massarina eburnea CBS 473.64</name>
    <dbReference type="NCBI Taxonomy" id="1395130"/>
    <lineage>
        <taxon>Eukaryota</taxon>
        <taxon>Fungi</taxon>
        <taxon>Dikarya</taxon>
        <taxon>Ascomycota</taxon>
        <taxon>Pezizomycotina</taxon>
        <taxon>Dothideomycetes</taxon>
        <taxon>Pleosporomycetidae</taxon>
        <taxon>Pleosporales</taxon>
        <taxon>Massarineae</taxon>
        <taxon>Massarinaceae</taxon>
        <taxon>Massarina</taxon>
    </lineage>
</organism>
<feature type="region of interest" description="Disordered" evidence="1">
    <location>
        <begin position="109"/>
        <end position="132"/>
    </location>
</feature>
<reference evidence="2" key="1">
    <citation type="journal article" date="2020" name="Stud. Mycol.">
        <title>101 Dothideomycetes genomes: a test case for predicting lifestyles and emergence of pathogens.</title>
        <authorList>
            <person name="Haridas S."/>
            <person name="Albert R."/>
            <person name="Binder M."/>
            <person name="Bloem J."/>
            <person name="Labutti K."/>
            <person name="Salamov A."/>
            <person name="Andreopoulos B."/>
            <person name="Baker S."/>
            <person name="Barry K."/>
            <person name="Bills G."/>
            <person name="Bluhm B."/>
            <person name="Cannon C."/>
            <person name="Castanera R."/>
            <person name="Culley D."/>
            <person name="Daum C."/>
            <person name="Ezra D."/>
            <person name="Gonzalez J."/>
            <person name="Henrissat B."/>
            <person name="Kuo A."/>
            <person name="Liang C."/>
            <person name="Lipzen A."/>
            <person name="Lutzoni F."/>
            <person name="Magnuson J."/>
            <person name="Mondo S."/>
            <person name="Nolan M."/>
            <person name="Ohm R."/>
            <person name="Pangilinan J."/>
            <person name="Park H.-J."/>
            <person name="Ramirez L."/>
            <person name="Alfaro M."/>
            <person name="Sun H."/>
            <person name="Tritt A."/>
            <person name="Yoshinaga Y."/>
            <person name="Zwiers L.-H."/>
            <person name="Turgeon B."/>
            <person name="Goodwin S."/>
            <person name="Spatafora J."/>
            <person name="Crous P."/>
            <person name="Grigoriev I."/>
        </authorList>
    </citation>
    <scope>NUCLEOTIDE SEQUENCE</scope>
    <source>
        <strain evidence="2">CBS 473.64</strain>
    </source>
</reference>